<proteinExistence type="predicted"/>
<accession>A0A2G8LJ13</accession>
<dbReference type="AlphaFoldDB" id="A0A2G8LJ13"/>
<organism evidence="2 3">
    <name type="scientific">Stichopus japonicus</name>
    <name type="common">Sea cucumber</name>
    <dbReference type="NCBI Taxonomy" id="307972"/>
    <lineage>
        <taxon>Eukaryota</taxon>
        <taxon>Metazoa</taxon>
        <taxon>Echinodermata</taxon>
        <taxon>Eleutherozoa</taxon>
        <taxon>Echinozoa</taxon>
        <taxon>Holothuroidea</taxon>
        <taxon>Aspidochirotacea</taxon>
        <taxon>Aspidochirotida</taxon>
        <taxon>Stichopodidae</taxon>
        <taxon>Apostichopus</taxon>
    </lineage>
</organism>
<name>A0A2G8LJ13_STIJA</name>
<protein>
    <submittedName>
        <fullName evidence="2">Uncharacterized protein</fullName>
    </submittedName>
</protein>
<sequence>MTDDGRCDKEIRSGIEIARVSFLKPKDVLASKNIKLATRKRMVRCYGRPFNPAVCLETWTLSKDTENKIEAFEMWLYRKMLKVSYKDRMSNEDVLNRVSEERNLLSELKNRKMQYMGHILRSNGFRNNSLKGRRGAIGKEGDQGTRDWQTSGIGQENACTIWHEQRKIERSGEPWHPEPRRDKEPYKI</sequence>
<comment type="caution">
    <text evidence="2">The sequence shown here is derived from an EMBL/GenBank/DDBJ whole genome shotgun (WGS) entry which is preliminary data.</text>
</comment>
<dbReference type="OrthoDB" id="6783874at2759"/>
<evidence type="ECO:0000256" key="1">
    <source>
        <dbReference type="SAM" id="MobiDB-lite"/>
    </source>
</evidence>
<evidence type="ECO:0000313" key="2">
    <source>
        <dbReference type="EMBL" id="PIK60244.1"/>
    </source>
</evidence>
<feature type="region of interest" description="Disordered" evidence="1">
    <location>
        <begin position="130"/>
        <end position="151"/>
    </location>
</feature>
<evidence type="ECO:0000313" key="3">
    <source>
        <dbReference type="Proteomes" id="UP000230750"/>
    </source>
</evidence>
<dbReference type="EMBL" id="MRZV01000062">
    <property type="protein sequence ID" value="PIK60244.1"/>
    <property type="molecule type" value="Genomic_DNA"/>
</dbReference>
<keyword evidence="3" id="KW-1185">Reference proteome</keyword>
<gene>
    <name evidence="2" type="ORF">BSL78_02806</name>
</gene>
<reference evidence="2 3" key="1">
    <citation type="journal article" date="2017" name="PLoS Biol.">
        <title>The sea cucumber genome provides insights into morphological evolution and visceral regeneration.</title>
        <authorList>
            <person name="Zhang X."/>
            <person name="Sun L."/>
            <person name="Yuan J."/>
            <person name="Sun Y."/>
            <person name="Gao Y."/>
            <person name="Zhang L."/>
            <person name="Li S."/>
            <person name="Dai H."/>
            <person name="Hamel J.F."/>
            <person name="Liu C."/>
            <person name="Yu Y."/>
            <person name="Liu S."/>
            <person name="Lin W."/>
            <person name="Guo K."/>
            <person name="Jin S."/>
            <person name="Xu P."/>
            <person name="Storey K.B."/>
            <person name="Huan P."/>
            <person name="Zhang T."/>
            <person name="Zhou Y."/>
            <person name="Zhang J."/>
            <person name="Lin C."/>
            <person name="Li X."/>
            <person name="Xing L."/>
            <person name="Huo D."/>
            <person name="Sun M."/>
            <person name="Wang L."/>
            <person name="Mercier A."/>
            <person name="Li F."/>
            <person name="Yang H."/>
            <person name="Xiang J."/>
        </authorList>
    </citation>
    <scope>NUCLEOTIDE SEQUENCE [LARGE SCALE GENOMIC DNA]</scope>
    <source>
        <strain evidence="2">Shaxun</strain>
        <tissue evidence="2">Muscle</tissue>
    </source>
</reference>
<dbReference type="Proteomes" id="UP000230750">
    <property type="component" value="Unassembled WGS sequence"/>
</dbReference>
<feature type="region of interest" description="Disordered" evidence="1">
    <location>
        <begin position="167"/>
        <end position="188"/>
    </location>
</feature>